<protein>
    <recommendedName>
        <fullName evidence="5">Ketoreductase (KR) domain-containing protein</fullName>
    </recommendedName>
</protein>
<dbReference type="OrthoDB" id="2898509at2759"/>
<evidence type="ECO:0000313" key="4">
    <source>
        <dbReference type="Proteomes" id="UP000620124"/>
    </source>
</evidence>
<dbReference type="GO" id="GO:0016491">
    <property type="term" value="F:oxidoreductase activity"/>
    <property type="evidence" value="ECO:0007669"/>
    <property type="project" value="UniProtKB-KW"/>
</dbReference>
<accession>A0A8H6WPU7</accession>
<dbReference type="SUPFAM" id="SSF51735">
    <property type="entry name" value="NAD(P)-binding Rossmann-fold domains"/>
    <property type="match status" value="1"/>
</dbReference>
<organism evidence="3 4">
    <name type="scientific">Mycena venus</name>
    <dbReference type="NCBI Taxonomy" id="2733690"/>
    <lineage>
        <taxon>Eukaryota</taxon>
        <taxon>Fungi</taxon>
        <taxon>Dikarya</taxon>
        <taxon>Basidiomycota</taxon>
        <taxon>Agaricomycotina</taxon>
        <taxon>Agaricomycetes</taxon>
        <taxon>Agaricomycetidae</taxon>
        <taxon>Agaricales</taxon>
        <taxon>Marasmiineae</taxon>
        <taxon>Mycenaceae</taxon>
        <taxon>Mycena</taxon>
    </lineage>
</organism>
<feature type="compositionally biased region" description="Low complexity" evidence="2">
    <location>
        <begin position="13"/>
        <end position="26"/>
    </location>
</feature>
<feature type="region of interest" description="Disordered" evidence="2">
    <location>
        <begin position="1"/>
        <end position="33"/>
    </location>
</feature>
<sequence>MQCPPSPSPKPLTRPSTLLTSPSQSSWARHPGSGRGMVEAFARHVSGRAHIIIVGRNEHSAADILASLPKPADGDAEAEGWKHEFVPCDVSLMANVRVACTDIRQRVTRLNFLVMTAGYSSMVNTAITSEGLDLHLAMRYYHRYVWIRELLPLVKAAASLSQDAKPIDLDNLGNTVKPREGRFFVAIRSMIASWGYTDAKLAYFASQNPNIAFTHINPGAVRTPGLRSFADFDGLLTPLSWILNFIVPLFAVSQETAAEHMLYALFTGERGLYLRDRYGDAVSQLAFDAPVQLGENSETSVLNGVLLPGYGASDLGVRRIVEHSEAVTRGI</sequence>
<gene>
    <name evidence="3" type="ORF">MVEN_02639500</name>
</gene>
<name>A0A8H6WPU7_9AGAR</name>
<proteinExistence type="predicted"/>
<dbReference type="PANTHER" id="PTHR47534">
    <property type="entry name" value="YALI0E05731P"/>
    <property type="match status" value="1"/>
</dbReference>
<dbReference type="Proteomes" id="UP000620124">
    <property type="component" value="Unassembled WGS sequence"/>
</dbReference>
<evidence type="ECO:0000313" key="3">
    <source>
        <dbReference type="EMBL" id="KAF7325277.1"/>
    </source>
</evidence>
<dbReference type="Gene3D" id="3.40.50.720">
    <property type="entry name" value="NAD(P)-binding Rossmann-like Domain"/>
    <property type="match status" value="1"/>
</dbReference>
<evidence type="ECO:0000256" key="1">
    <source>
        <dbReference type="ARBA" id="ARBA00023002"/>
    </source>
</evidence>
<keyword evidence="4" id="KW-1185">Reference proteome</keyword>
<evidence type="ECO:0000256" key="2">
    <source>
        <dbReference type="SAM" id="MobiDB-lite"/>
    </source>
</evidence>
<dbReference type="AlphaFoldDB" id="A0A8H6WPU7"/>
<dbReference type="PANTHER" id="PTHR47534:SF3">
    <property type="entry name" value="ALCOHOL DEHYDROGENASE-LIKE C-TERMINAL DOMAIN-CONTAINING PROTEIN"/>
    <property type="match status" value="1"/>
</dbReference>
<reference evidence="3" key="1">
    <citation type="submission" date="2020-05" db="EMBL/GenBank/DDBJ databases">
        <title>Mycena genomes resolve the evolution of fungal bioluminescence.</title>
        <authorList>
            <person name="Tsai I.J."/>
        </authorList>
    </citation>
    <scope>NUCLEOTIDE SEQUENCE</scope>
    <source>
        <strain evidence="3">CCC161011</strain>
    </source>
</reference>
<keyword evidence="1" id="KW-0560">Oxidoreductase</keyword>
<comment type="caution">
    <text evidence="3">The sequence shown here is derived from an EMBL/GenBank/DDBJ whole genome shotgun (WGS) entry which is preliminary data.</text>
</comment>
<dbReference type="EMBL" id="JACAZI010000055">
    <property type="protein sequence ID" value="KAF7325277.1"/>
    <property type="molecule type" value="Genomic_DNA"/>
</dbReference>
<feature type="compositionally biased region" description="Pro residues" evidence="2">
    <location>
        <begin position="1"/>
        <end position="12"/>
    </location>
</feature>
<dbReference type="InterPro" id="IPR036291">
    <property type="entry name" value="NAD(P)-bd_dom_sf"/>
</dbReference>
<evidence type="ECO:0008006" key="5">
    <source>
        <dbReference type="Google" id="ProtNLM"/>
    </source>
</evidence>
<dbReference type="InterPro" id="IPR052228">
    <property type="entry name" value="Sec_Metab_Biosynth_Oxidored"/>
</dbReference>